<dbReference type="PANTHER" id="PTHR43173">
    <property type="entry name" value="ABC1 FAMILY PROTEIN"/>
    <property type="match status" value="1"/>
</dbReference>
<proteinExistence type="inferred from homology"/>
<dbReference type="Pfam" id="PF03109">
    <property type="entry name" value="ABC1"/>
    <property type="match status" value="1"/>
</dbReference>
<dbReference type="PROSITE" id="PS50011">
    <property type="entry name" value="PROTEIN_KINASE_DOM"/>
    <property type="match status" value="1"/>
</dbReference>
<keyword evidence="5" id="KW-1185">Reference proteome</keyword>
<dbReference type="InterPro" id="IPR051130">
    <property type="entry name" value="Mito_struct-func_regulator"/>
</dbReference>
<dbReference type="GeneID" id="70295312"/>
<dbReference type="EMBL" id="MU251310">
    <property type="protein sequence ID" value="KAG9249428.1"/>
    <property type="molecule type" value="Genomic_DNA"/>
</dbReference>
<feature type="domain" description="Protein kinase" evidence="3">
    <location>
        <begin position="242"/>
        <end position="586"/>
    </location>
</feature>
<dbReference type="AlphaFoldDB" id="A0A9P7ZC28"/>
<comment type="caution">
    <text evidence="4">The sequence shown here is derived from an EMBL/GenBank/DDBJ whole genome shotgun (WGS) entry which is preliminary data.</text>
</comment>
<organism evidence="4 5">
    <name type="scientific">Emericellopsis atlantica</name>
    <dbReference type="NCBI Taxonomy" id="2614577"/>
    <lineage>
        <taxon>Eukaryota</taxon>
        <taxon>Fungi</taxon>
        <taxon>Dikarya</taxon>
        <taxon>Ascomycota</taxon>
        <taxon>Pezizomycotina</taxon>
        <taxon>Sordariomycetes</taxon>
        <taxon>Hypocreomycetidae</taxon>
        <taxon>Hypocreales</taxon>
        <taxon>Bionectriaceae</taxon>
        <taxon>Emericellopsis</taxon>
    </lineage>
</organism>
<evidence type="ECO:0000256" key="2">
    <source>
        <dbReference type="SAM" id="MobiDB-lite"/>
    </source>
</evidence>
<sequence length="658" mass="74230">MHHMRALVSAVHRPMRVALGQPPTCLRLATLAARQTPIAARLPLGALPLPLVFRWFAKPMLLSQLRYRGVATDARADAAPAADSSQAGAGPEPPKKKRSRAVEFVEATKRLRWYWKVLIVLFELTIIEYLADKFFLGGTEYRTVVACGTLGRIALDYKLHYGPASWLSRHDDEDLHQRNAQRLCTMMKYNGGLYLKGGQALAMQGSILPREYQLLFGEMFDDAPAASWSEIRKVIEADFGGRSVEDVFGDGALARFEQEPRAAASIAQVHYARLADGTPVAVKVQRKNIAKEIKWDLWVSKLMFDYTAWSTGLPMAKVGEFLERCILPEIDFVHEAENADKLARLVADDESLRGRVHVPKVFHELSSDRVLTTEWIDGTQLWDKDVIQAPAPRPGMTKGERTGLGLRLSDTMETVLEVFAKQFFTWGFVHCDPHPGNILVRQHPKDPSKPQVVLLDHGLYVTMSPSFRSQYARFWKALVTDDDALLAQVAQEWGMESPEAWADATLMRPFKEKPNAQGQPFNRQAETSEERQQRMIEEARAYLGDEDVFPREMLLLERAITILQGNNRFLGSPVNRIKLLGKHAVLAVREGGFGEATTADALRTRVALCKLDLAFWWSRVRQYFGYGSGFEEEIKEAEERQMRETKDVIAELLGIVVD</sequence>
<dbReference type="InterPro" id="IPR011009">
    <property type="entry name" value="Kinase-like_dom_sf"/>
</dbReference>
<dbReference type="CDD" id="cd13969">
    <property type="entry name" value="ADCK1-like"/>
    <property type="match status" value="1"/>
</dbReference>
<dbReference type="SUPFAM" id="SSF56112">
    <property type="entry name" value="Protein kinase-like (PK-like)"/>
    <property type="match status" value="1"/>
</dbReference>
<comment type="similarity">
    <text evidence="1">Belongs to the protein kinase superfamily. ADCK protein kinase family.</text>
</comment>
<dbReference type="InterPro" id="IPR045307">
    <property type="entry name" value="ADCK1_dom"/>
</dbReference>
<gene>
    <name evidence="4" type="ORF">F5Z01DRAFT_669211</name>
</gene>
<evidence type="ECO:0000313" key="4">
    <source>
        <dbReference type="EMBL" id="KAG9249428.1"/>
    </source>
</evidence>
<dbReference type="Proteomes" id="UP000887229">
    <property type="component" value="Unassembled WGS sequence"/>
</dbReference>
<dbReference type="RefSeq" id="XP_046113352.1">
    <property type="nucleotide sequence ID" value="XM_046264409.1"/>
</dbReference>
<evidence type="ECO:0000259" key="3">
    <source>
        <dbReference type="PROSITE" id="PS50011"/>
    </source>
</evidence>
<dbReference type="InterPro" id="IPR004147">
    <property type="entry name" value="ABC1_dom"/>
</dbReference>
<name>A0A9P7ZC28_9HYPO</name>
<dbReference type="GO" id="GO:0004672">
    <property type="term" value="F:protein kinase activity"/>
    <property type="evidence" value="ECO:0007669"/>
    <property type="project" value="InterPro"/>
</dbReference>
<accession>A0A9P7ZC28</accession>
<dbReference type="OrthoDB" id="427480at2759"/>
<feature type="region of interest" description="Disordered" evidence="2">
    <location>
        <begin position="79"/>
        <end position="100"/>
    </location>
</feature>
<evidence type="ECO:0000256" key="1">
    <source>
        <dbReference type="ARBA" id="ARBA00009670"/>
    </source>
</evidence>
<dbReference type="GO" id="GO:0005524">
    <property type="term" value="F:ATP binding"/>
    <property type="evidence" value="ECO:0007669"/>
    <property type="project" value="InterPro"/>
</dbReference>
<reference evidence="4" key="1">
    <citation type="journal article" date="2021" name="IMA Fungus">
        <title>Genomic characterization of three marine fungi, including Emericellopsis atlantica sp. nov. with signatures of a generalist lifestyle and marine biomass degradation.</title>
        <authorList>
            <person name="Hagestad O.C."/>
            <person name="Hou L."/>
            <person name="Andersen J.H."/>
            <person name="Hansen E.H."/>
            <person name="Altermark B."/>
            <person name="Li C."/>
            <person name="Kuhnert E."/>
            <person name="Cox R.J."/>
            <person name="Crous P.W."/>
            <person name="Spatafora J.W."/>
            <person name="Lail K."/>
            <person name="Amirebrahimi M."/>
            <person name="Lipzen A."/>
            <person name="Pangilinan J."/>
            <person name="Andreopoulos W."/>
            <person name="Hayes R.D."/>
            <person name="Ng V."/>
            <person name="Grigoriev I.V."/>
            <person name="Jackson S.A."/>
            <person name="Sutton T.D.S."/>
            <person name="Dobson A.D.W."/>
            <person name="Rama T."/>
        </authorList>
    </citation>
    <scope>NUCLEOTIDE SEQUENCE</scope>
    <source>
        <strain evidence="4">TS7</strain>
    </source>
</reference>
<evidence type="ECO:0000313" key="5">
    <source>
        <dbReference type="Proteomes" id="UP000887229"/>
    </source>
</evidence>
<feature type="compositionally biased region" description="Low complexity" evidence="2">
    <location>
        <begin position="79"/>
        <end position="90"/>
    </location>
</feature>
<protein>
    <submittedName>
        <fullName evidence="4">ABC1 family-domain-containing protein</fullName>
    </submittedName>
</protein>
<dbReference type="InterPro" id="IPR000719">
    <property type="entry name" value="Prot_kinase_dom"/>
</dbReference>
<dbReference type="PANTHER" id="PTHR43173:SF37">
    <property type="entry name" value="ABC1 FAMILY PROTEIN C10F6.14C"/>
    <property type="match status" value="1"/>
</dbReference>